<protein>
    <submittedName>
        <fullName evidence="2">Heat shock protein family A (Hsp70) member 12B</fullName>
    </submittedName>
</protein>
<dbReference type="AlphaFoldDB" id="A0A8B9PTA8"/>
<reference evidence="2" key="1">
    <citation type="submission" date="2025-08" db="UniProtKB">
        <authorList>
            <consortium name="Ensembl"/>
        </authorList>
    </citation>
    <scope>IDENTIFICATION</scope>
</reference>
<dbReference type="Ensembl" id="ENSAOWT00000016450.1">
    <property type="protein sequence ID" value="ENSAOWP00000014497.1"/>
    <property type="gene ID" value="ENSAOWG00000009884.1"/>
</dbReference>
<organism evidence="2 3">
    <name type="scientific">Apteryx owenii</name>
    <name type="common">Little spotted kiwi</name>
    <dbReference type="NCBI Taxonomy" id="8824"/>
    <lineage>
        <taxon>Eukaryota</taxon>
        <taxon>Metazoa</taxon>
        <taxon>Chordata</taxon>
        <taxon>Craniata</taxon>
        <taxon>Vertebrata</taxon>
        <taxon>Euteleostomi</taxon>
        <taxon>Archelosauria</taxon>
        <taxon>Archosauria</taxon>
        <taxon>Dinosauria</taxon>
        <taxon>Saurischia</taxon>
        <taxon>Theropoda</taxon>
        <taxon>Coelurosauria</taxon>
        <taxon>Aves</taxon>
        <taxon>Palaeognathae</taxon>
        <taxon>Apterygiformes</taxon>
        <taxon>Apterygidae</taxon>
        <taxon>Apteryx</taxon>
    </lineage>
</organism>
<reference evidence="2" key="2">
    <citation type="submission" date="2025-09" db="UniProtKB">
        <authorList>
            <consortium name="Ensembl"/>
        </authorList>
    </citation>
    <scope>IDENTIFICATION</scope>
</reference>
<accession>A0A8B9PTA8</accession>
<dbReference type="Proteomes" id="UP000694424">
    <property type="component" value="Unplaced"/>
</dbReference>
<evidence type="ECO:0000313" key="3">
    <source>
        <dbReference type="Proteomes" id="UP000694424"/>
    </source>
</evidence>
<evidence type="ECO:0000256" key="1">
    <source>
        <dbReference type="SAM" id="MobiDB-lite"/>
    </source>
</evidence>
<feature type="region of interest" description="Disordered" evidence="1">
    <location>
        <begin position="1"/>
        <end position="34"/>
    </location>
</feature>
<dbReference type="PANTHER" id="PTHR14187">
    <property type="entry name" value="ALPHA KINASE/ELONGATION FACTOR 2 KINASE"/>
    <property type="match status" value="1"/>
</dbReference>
<proteinExistence type="predicted"/>
<name>A0A8B9PTA8_APTOW</name>
<keyword evidence="3" id="KW-1185">Reference proteome</keyword>
<dbReference type="PANTHER" id="PTHR14187:SF39">
    <property type="entry name" value="HEAT SHOCK 70 KDA PROTEIN 12B"/>
    <property type="match status" value="1"/>
</dbReference>
<dbReference type="SUPFAM" id="SSF53067">
    <property type="entry name" value="Actin-like ATPase domain"/>
    <property type="match status" value="2"/>
</dbReference>
<dbReference type="InterPro" id="IPR043129">
    <property type="entry name" value="ATPase_NBD"/>
</dbReference>
<dbReference type="Gene3D" id="3.30.420.40">
    <property type="match status" value="1"/>
</dbReference>
<evidence type="ECO:0000313" key="2">
    <source>
        <dbReference type="Ensembl" id="ENSAOWP00000014497.1"/>
    </source>
</evidence>
<sequence length="661" mass="72884">VLGVSLSSPPIPGAPSPGGADAQPSRAPGTLPLTPSLAFQRNEARAPRATSFAVVVAIDFGTTSSGYAFSFASDPEAIHMMRKWEGGDPGVANQKTPTSLLLTPEGVFHSFGYTARDYYHDLDPEEARDWLYFEKFKMKIHSTSDLTMKTELEAVNGKKVQALEVFAHALRFFKQHAVQELREQCPSLPEKDAVRWVITVPAIWKQPAKQFMREAAYKAGLVSPESPEQLLIALEPEAASIYCRKLRLHQLMELSCQPPANGLAPERAVDSSFRQAREQLRRSRHSRTFLVESGVGELWAEMQAGEALWWHVGAASSPPPGPCSSTRGPYGAVGVDLAFERLLCRIFGEDFIGTFKAKRPAAWVDLTIAFEARKRAAAPSRSNPLNISLPFSFIDFYRKHRGHNVETALKKSNVNFVKWSSQGMLRMSSEAMSELFQPTIGHIIQHIGELLGKPEVQGIKFLFLVGGFAESAMLQHAVQAAFGAACRVIIPQDVGLTILKGAVLFGLDPTIVRVRRSPLTYGVGVLNKFVEGKHPREKLLVKEGKNWCTDIFEKFVSVDQSVALGEVVQRSYCPARAGQRKTIINIYCCATDDVVYITDAGVRKCGTISLELDDVDEAGGAKRSRREIRASMQFGDTEIKVTAMDIRTSKTVRATIDFLSN</sequence>